<evidence type="ECO:0000256" key="1">
    <source>
        <dbReference type="SAM" id="MobiDB-lite"/>
    </source>
</evidence>
<dbReference type="InterPro" id="IPR021858">
    <property type="entry name" value="Fun_TF"/>
</dbReference>
<gene>
    <name evidence="2" type="ORF">L207DRAFT_525832</name>
</gene>
<dbReference type="Pfam" id="PF11951">
    <property type="entry name" value="Fungal_trans_2"/>
    <property type="match status" value="1"/>
</dbReference>
<evidence type="ECO:0000313" key="3">
    <source>
        <dbReference type="Proteomes" id="UP000235786"/>
    </source>
</evidence>
<dbReference type="AlphaFoldDB" id="A0A2J6S1A3"/>
<feature type="compositionally biased region" description="Polar residues" evidence="1">
    <location>
        <begin position="9"/>
        <end position="18"/>
    </location>
</feature>
<name>A0A2J6S1A3_HYAVF</name>
<reference evidence="2 3" key="1">
    <citation type="submission" date="2016-04" db="EMBL/GenBank/DDBJ databases">
        <title>A degradative enzymes factory behind the ericoid mycorrhizal symbiosis.</title>
        <authorList>
            <consortium name="DOE Joint Genome Institute"/>
            <person name="Martino E."/>
            <person name="Morin E."/>
            <person name="Grelet G."/>
            <person name="Kuo A."/>
            <person name="Kohler A."/>
            <person name="Daghino S."/>
            <person name="Barry K."/>
            <person name="Choi C."/>
            <person name="Cichocki N."/>
            <person name="Clum A."/>
            <person name="Copeland A."/>
            <person name="Hainaut M."/>
            <person name="Haridas S."/>
            <person name="Labutti K."/>
            <person name="Lindquist E."/>
            <person name="Lipzen A."/>
            <person name="Khouja H.-R."/>
            <person name="Murat C."/>
            <person name="Ohm R."/>
            <person name="Olson A."/>
            <person name="Spatafora J."/>
            <person name="Veneault-Fourrey C."/>
            <person name="Henrissat B."/>
            <person name="Grigoriev I."/>
            <person name="Martin F."/>
            <person name="Perotto S."/>
        </authorList>
    </citation>
    <scope>NUCLEOTIDE SEQUENCE [LARGE SCALE GENOMIC DNA]</scope>
    <source>
        <strain evidence="2 3">F</strain>
    </source>
</reference>
<dbReference type="EMBL" id="KZ613941">
    <property type="protein sequence ID" value="PMD44507.1"/>
    <property type="molecule type" value="Genomic_DNA"/>
</dbReference>
<dbReference type="PANTHER" id="PTHR37540:SF5">
    <property type="entry name" value="TRANSCRIPTION FACTOR DOMAIN-CONTAINING PROTEIN"/>
    <property type="match status" value="1"/>
</dbReference>
<protein>
    <recommendedName>
        <fullName evidence="4">Tachykinin family protein</fullName>
    </recommendedName>
</protein>
<dbReference type="STRING" id="1149755.A0A2J6S1A3"/>
<dbReference type="PANTHER" id="PTHR37540">
    <property type="entry name" value="TRANSCRIPTION FACTOR (ACR-2), PUTATIVE-RELATED-RELATED"/>
    <property type="match status" value="1"/>
</dbReference>
<evidence type="ECO:0000313" key="2">
    <source>
        <dbReference type="EMBL" id="PMD44507.1"/>
    </source>
</evidence>
<feature type="region of interest" description="Disordered" evidence="1">
    <location>
        <begin position="1"/>
        <end position="22"/>
    </location>
</feature>
<evidence type="ECO:0008006" key="4">
    <source>
        <dbReference type="Google" id="ProtNLM"/>
    </source>
</evidence>
<proteinExistence type="predicted"/>
<keyword evidence="3" id="KW-1185">Reference proteome</keyword>
<sequence>MPTKRTKRSGSSVTSEQTTKTHEFVTIMNPNEIRDPLKQKLIRQHARRREDSNSTFRKTFKLVFDLPSGDTQTAVEGPITGSHSMLSAVREHLDLTPFVPSIQFLRPLTPVRGLVFASPHSPEMDIRVVQLVDFMRSGGDKKFCPLMDFWWNIAQLDSAAFFVTLAHASRLINKQHPNEPKQSSEAVELYTKSIQCLQKRLQMPKEGTSDGVIITILEFAYYDDLVRWLVHMSGLAEVVKRRGGIGTLYSSEIILLLNFWIDISGSFIFDIAPFFPRPHHLLTQVASKAVPSTILQRWNAKFPELSDITTFLIDAASLTSYIDERAIEGVIWKDDMFVSRTFNGVVHQLLSLQRDTEALEAGITSPQIVMREAMRRACIILFALLRDKFSVHPSGMSQHSNSVKELLSQHPVDWSGFSDLHLWVLVTTSFAIEDDKISWYMDEIRGAAVQLGISGWNDVVEVMKSVLWMGKTFRTRNDLLKDFFELSTVINEV</sequence>
<accession>A0A2J6S1A3</accession>
<dbReference type="Proteomes" id="UP000235786">
    <property type="component" value="Unassembled WGS sequence"/>
</dbReference>
<organism evidence="2 3">
    <name type="scientific">Hyaloscypha variabilis (strain UAMH 11265 / GT02V1 / F)</name>
    <name type="common">Meliniomyces variabilis</name>
    <dbReference type="NCBI Taxonomy" id="1149755"/>
    <lineage>
        <taxon>Eukaryota</taxon>
        <taxon>Fungi</taxon>
        <taxon>Dikarya</taxon>
        <taxon>Ascomycota</taxon>
        <taxon>Pezizomycotina</taxon>
        <taxon>Leotiomycetes</taxon>
        <taxon>Helotiales</taxon>
        <taxon>Hyaloscyphaceae</taxon>
        <taxon>Hyaloscypha</taxon>
        <taxon>Hyaloscypha variabilis</taxon>
    </lineage>
</organism>
<dbReference type="OrthoDB" id="4159781at2759"/>